<dbReference type="EMBL" id="MCFI01000016">
    <property type="protein sequence ID" value="ORY79026.1"/>
    <property type="molecule type" value="Genomic_DNA"/>
</dbReference>
<protein>
    <submittedName>
        <fullName evidence="2">Uncharacterized protein</fullName>
    </submittedName>
</protein>
<reference evidence="2 3" key="1">
    <citation type="submission" date="2016-07" db="EMBL/GenBank/DDBJ databases">
        <title>Pervasive Adenine N6-methylation of Active Genes in Fungi.</title>
        <authorList>
            <consortium name="DOE Joint Genome Institute"/>
            <person name="Mondo S.J."/>
            <person name="Dannebaum R.O."/>
            <person name="Kuo R.C."/>
            <person name="Labutti K."/>
            <person name="Haridas S."/>
            <person name="Kuo A."/>
            <person name="Salamov A."/>
            <person name="Ahrendt S.R."/>
            <person name="Lipzen A."/>
            <person name="Sullivan W."/>
            <person name="Andreopoulos W.B."/>
            <person name="Clum A."/>
            <person name="Lindquist E."/>
            <person name="Daum C."/>
            <person name="Ramamoorthy G.K."/>
            <person name="Gryganskyi A."/>
            <person name="Culley D."/>
            <person name="Magnuson J.K."/>
            <person name="James T.Y."/>
            <person name="O'Malley M.A."/>
            <person name="Stajich J.E."/>
            <person name="Spatafora J.W."/>
            <person name="Visel A."/>
            <person name="Grigoriev I.V."/>
        </authorList>
    </citation>
    <scope>NUCLEOTIDE SEQUENCE [LARGE SCALE GENOMIC DNA]</scope>
    <source>
        <strain evidence="2 3">12-1054</strain>
    </source>
</reference>
<evidence type="ECO:0000313" key="2">
    <source>
        <dbReference type="EMBL" id="ORY79026.1"/>
    </source>
</evidence>
<feature type="region of interest" description="Disordered" evidence="1">
    <location>
        <begin position="69"/>
        <end position="97"/>
    </location>
</feature>
<dbReference type="AlphaFoldDB" id="A0A1Y2F6R8"/>
<proteinExistence type="predicted"/>
<feature type="region of interest" description="Disordered" evidence="1">
    <location>
        <begin position="659"/>
        <end position="679"/>
    </location>
</feature>
<comment type="caution">
    <text evidence="2">The sequence shown here is derived from an EMBL/GenBank/DDBJ whole genome shotgun (WGS) entry which is preliminary data.</text>
</comment>
<dbReference type="RefSeq" id="XP_040723658.1">
    <property type="nucleotide sequence ID" value="XM_040869783.1"/>
</dbReference>
<feature type="compositionally biased region" description="Polar residues" evidence="1">
    <location>
        <begin position="179"/>
        <end position="192"/>
    </location>
</feature>
<feature type="compositionally biased region" description="Low complexity" evidence="1">
    <location>
        <begin position="70"/>
        <end position="83"/>
    </location>
</feature>
<dbReference type="Pfam" id="PF11778">
    <property type="entry name" value="SID"/>
    <property type="match status" value="1"/>
</dbReference>
<name>A0A1Y2F6R8_PROLT</name>
<dbReference type="GeneID" id="63786382"/>
<dbReference type="InterPro" id="IPR021750">
    <property type="entry name" value="Sid4-like"/>
</dbReference>
<feature type="region of interest" description="Disordered" evidence="1">
    <location>
        <begin position="178"/>
        <end position="208"/>
    </location>
</feature>
<evidence type="ECO:0000313" key="3">
    <source>
        <dbReference type="Proteomes" id="UP000193685"/>
    </source>
</evidence>
<gene>
    <name evidence="2" type="ORF">BCR37DRAFT_381998</name>
</gene>
<dbReference type="STRING" id="56484.A0A1Y2F6R8"/>
<feature type="compositionally biased region" description="Polar residues" evidence="1">
    <location>
        <begin position="668"/>
        <end position="679"/>
    </location>
</feature>
<sequence length="816" mass="89803">MPDDSLLDSPMSARDYKYIKDSYFSQNHPNHIKEDLSLFQGSYMRGPLDSAAKQKAEYLLALLDADRSVASQQQPQQPSAGQQLGRPQAASSPKMDSVMEHDLSARRVSVQYPEQSLGTVSANRTPSFQKHSMRAESSGLAIQALREKLSASTASKQTNYQPAQVQEVDDSFFKPMTSEPHNSTRPMSQEITPSPLRHASQQQFWTAKQTWDTKHIPATEPSLPHALTSHEEQGQAESMIAALGVLSPIRRRSLQPETTIPQAPLSPAISHLGSVAEQNSIDATRGDLTRKHTASSQHDHSDTRSALSKVDATSLQHAIQDALQITVPTPGAQSQHGTLGANIAARFRASRGSAMDMDGSGSGGPLLDLATPAKQPSVQQRLPSLGELQVLEPIKQGSPLQGEPSVHRMAPELQRTDSNKENSVPPNQTNQFVTLSEHDIRSLVEQLEQTQHECSRRGLIIDTLVQQSRQAGSDDVSSRENAQREVETPVEDARAAVDAARAFELEQAKQQMSEMKAVMQTLLQQQHQQQQQQQRQESVRESSIQQVANDLATAPLYNRSHSASPALPPVETLQVEESIADKMQRWDQSIQAEANATSMHARECYQTPSYLRDYKRQAAAYESPVSATHASLRKTQGLSQSQPQAFRLAEHVPLSPISAYSPVRAGSPRSQQAKQGQQPMTKPLLAANMPDYDAHRLGLSELYETLALAQVDSMDTHMRGNLIKNIAIQLNVPLHDLSSSICQLGSEAENREMLVHETIKLRMFAEQVHASLYAGARIEGSVVQDACLAEMGERVGQMVQTIQVLGRRQRVLSHGQ</sequence>
<dbReference type="Proteomes" id="UP000193685">
    <property type="component" value="Unassembled WGS sequence"/>
</dbReference>
<keyword evidence="3" id="KW-1185">Reference proteome</keyword>
<evidence type="ECO:0000256" key="1">
    <source>
        <dbReference type="SAM" id="MobiDB-lite"/>
    </source>
</evidence>
<feature type="compositionally biased region" description="Basic and acidic residues" evidence="1">
    <location>
        <begin position="476"/>
        <end position="491"/>
    </location>
</feature>
<feature type="region of interest" description="Disordered" evidence="1">
    <location>
        <begin position="468"/>
        <end position="491"/>
    </location>
</feature>
<organism evidence="2 3">
    <name type="scientific">Protomyces lactucae-debilis</name>
    <dbReference type="NCBI Taxonomy" id="2754530"/>
    <lineage>
        <taxon>Eukaryota</taxon>
        <taxon>Fungi</taxon>
        <taxon>Dikarya</taxon>
        <taxon>Ascomycota</taxon>
        <taxon>Taphrinomycotina</taxon>
        <taxon>Taphrinomycetes</taxon>
        <taxon>Taphrinales</taxon>
        <taxon>Protomycetaceae</taxon>
        <taxon>Protomyces</taxon>
    </lineage>
</organism>
<accession>A0A1Y2F6R8</accession>
<feature type="compositionally biased region" description="Polar residues" evidence="1">
    <location>
        <begin position="199"/>
        <end position="208"/>
    </location>
</feature>
<feature type="region of interest" description="Disordered" evidence="1">
    <location>
        <begin position="288"/>
        <end position="312"/>
    </location>
</feature>